<dbReference type="Proteomes" id="UP000276829">
    <property type="component" value="Unassembled WGS sequence"/>
</dbReference>
<dbReference type="AlphaFoldDB" id="A0A3M3FS21"/>
<dbReference type="EMBL" id="RBON01000260">
    <property type="protein sequence ID" value="RMM64366.1"/>
    <property type="molecule type" value="Genomic_DNA"/>
</dbReference>
<proteinExistence type="predicted"/>
<organism evidence="1 2">
    <name type="scientific">Pseudomonas savastanoi pv. glycinea</name>
    <name type="common">Pseudomonas syringae pv. glycinea</name>
    <dbReference type="NCBI Taxonomy" id="318"/>
    <lineage>
        <taxon>Bacteria</taxon>
        <taxon>Pseudomonadati</taxon>
        <taxon>Pseudomonadota</taxon>
        <taxon>Gammaproteobacteria</taxon>
        <taxon>Pseudomonadales</taxon>
        <taxon>Pseudomonadaceae</taxon>
        <taxon>Pseudomonas</taxon>
    </lineage>
</organism>
<name>A0A3M3FS21_PSESG</name>
<accession>A0A3M3FS21</accession>
<comment type="caution">
    <text evidence="1">The sequence shown here is derived from an EMBL/GenBank/DDBJ whole genome shotgun (WGS) entry which is preliminary data.</text>
</comment>
<evidence type="ECO:0000313" key="2">
    <source>
        <dbReference type="Proteomes" id="UP000276829"/>
    </source>
</evidence>
<reference evidence="1 2" key="1">
    <citation type="submission" date="2018-08" db="EMBL/GenBank/DDBJ databases">
        <title>Recombination of ecologically and evolutionarily significant loci maintains genetic cohesion in the Pseudomonas syringae species complex.</title>
        <authorList>
            <person name="Dillon M."/>
            <person name="Thakur S."/>
            <person name="Almeida R.N.D."/>
            <person name="Weir B.S."/>
            <person name="Guttman D.S."/>
        </authorList>
    </citation>
    <scope>NUCLEOTIDE SEQUENCE [LARGE SCALE GENOMIC DNA]</scope>
    <source>
        <strain evidence="1 2">ICMP 4324</strain>
    </source>
</reference>
<evidence type="ECO:0000313" key="1">
    <source>
        <dbReference type="EMBL" id="RMM64366.1"/>
    </source>
</evidence>
<gene>
    <name evidence="1" type="ORF">ALQ73_04974</name>
</gene>
<protein>
    <submittedName>
        <fullName evidence="1">Uncharacterized protein</fullName>
    </submittedName>
</protein>
<sequence>MARKEYNGFEVVSAVMPAEQGYNAAIAIKALGAGGAPRFHALLPDQKFKTADDADLAAAQELQRLIDIDAEGEPVWGDSCSGAWAEHFEQRFRPKLEVICRTAAAQDRLSGRGVINTVLEQGFLDVYGHHFAQNQPTGHQLLVGALQLNDLGDFAFERHRRLQHTWDRDDMGGQWREVGQLELADIRRYRGTALVHGFSQRAGRKIPDKLTGLLDVIETVLATNAAEPNDGGHVVEGIEETVGCEIQFAVGILR</sequence>